<feature type="region of interest" description="Disordered" evidence="1">
    <location>
        <begin position="243"/>
        <end position="262"/>
    </location>
</feature>
<proteinExistence type="predicted"/>
<evidence type="ECO:0000313" key="3">
    <source>
        <dbReference type="Proteomes" id="UP000271974"/>
    </source>
</evidence>
<feature type="non-terminal residue" evidence="2">
    <location>
        <position position="1"/>
    </location>
</feature>
<protein>
    <submittedName>
        <fullName evidence="2">Uncharacterized protein</fullName>
    </submittedName>
</protein>
<organism evidence="2 3">
    <name type="scientific">Elysia chlorotica</name>
    <name type="common">Eastern emerald elysia</name>
    <name type="synonym">Sea slug</name>
    <dbReference type="NCBI Taxonomy" id="188477"/>
    <lineage>
        <taxon>Eukaryota</taxon>
        <taxon>Metazoa</taxon>
        <taxon>Spiralia</taxon>
        <taxon>Lophotrochozoa</taxon>
        <taxon>Mollusca</taxon>
        <taxon>Gastropoda</taxon>
        <taxon>Heterobranchia</taxon>
        <taxon>Euthyneura</taxon>
        <taxon>Panpulmonata</taxon>
        <taxon>Sacoglossa</taxon>
        <taxon>Placobranchoidea</taxon>
        <taxon>Plakobranchidae</taxon>
        <taxon>Elysia</taxon>
    </lineage>
</organism>
<keyword evidence="3" id="KW-1185">Reference proteome</keyword>
<feature type="compositionally biased region" description="Low complexity" evidence="1">
    <location>
        <begin position="250"/>
        <end position="262"/>
    </location>
</feature>
<dbReference type="AlphaFoldDB" id="A0A433SQX8"/>
<evidence type="ECO:0000313" key="2">
    <source>
        <dbReference type="EMBL" id="RUS71674.1"/>
    </source>
</evidence>
<dbReference type="Proteomes" id="UP000271974">
    <property type="component" value="Unassembled WGS sequence"/>
</dbReference>
<name>A0A433SQX8_ELYCH</name>
<accession>A0A433SQX8</accession>
<sequence length="262" mass="28869">GIVNVSKINTQLEKNPHSDVAWTSKPLKPKSFLDSQDPMLKQFRKLCKETAISTSHESQGSSGGNKNDIVMETLCKLLKSVEVSKSPETDLLEHTKKIDPVSPKHTLAKESKSALYSQASSMMCSTLTKDCTSATLNRQNLFPSEMNTTDSGEVDPAFQHERNKRVNLDTGALKNELDALSDERQTFSNTLTSDVYNSSKTCDEVDISWLPPSLHKSRLARLSMKSLRPSVLTAMRGPFAFPINNKGYNSEGSSSTESSFSS</sequence>
<dbReference type="EMBL" id="RQTK01001176">
    <property type="protein sequence ID" value="RUS71674.1"/>
    <property type="molecule type" value="Genomic_DNA"/>
</dbReference>
<gene>
    <name evidence="2" type="ORF">EGW08_020563</name>
</gene>
<reference evidence="2 3" key="1">
    <citation type="submission" date="2019-01" db="EMBL/GenBank/DDBJ databases">
        <title>A draft genome assembly of the solar-powered sea slug Elysia chlorotica.</title>
        <authorList>
            <person name="Cai H."/>
            <person name="Li Q."/>
            <person name="Fang X."/>
            <person name="Li J."/>
            <person name="Curtis N.E."/>
            <person name="Altenburger A."/>
            <person name="Shibata T."/>
            <person name="Feng M."/>
            <person name="Maeda T."/>
            <person name="Schwartz J.A."/>
            <person name="Shigenobu S."/>
            <person name="Lundholm N."/>
            <person name="Nishiyama T."/>
            <person name="Yang H."/>
            <person name="Hasebe M."/>
            <person name="Li S."/>
            <person name="Pierce S.K."/>
            <person name="Wang J."/>
        </authorList>
    </citation>
    <scope>NUCLEOTIDE SEQUENCE [LARGE SCALE GENOMIC DNA]</scope>
    <source>
        <strain evidence="2">EC2010</strain>
        <tissue evidence="2">Whole organism of an adult</tissue>
    </source>
</reference>
<comment type="caution">
    <text evidence="2">The sequence shown here is derived from an EMBL/GenBank/DDBJ whole genome shotgun (WGS) entry which is preliminary data.</text>
</comment>
<evidence type="ECO:0000256" key="1">
    <source>
        <dbReference type="SAM" id="MobiDB-lite"/>
    </source>
</evidence>